<dbReference type="PANTHER" id="PTHR45688:SF13">
    <property type="entry name" value="ALANINE--GLYOXYLATE AMINOTRANSFERASE 2-LIKE"/>
    <property type="match status" value="1"/>
</dbReference>
<dbReference type="InterPro" id="IPR002575">
    <property type="entry name" value="Aminoglycoside_PTrfase"/>
</dbReference>
<dbReference type="Pfam" id="PF00202">
    <property type="entry name" value="Aminotran_3"/>
    <property type="match status" value="1"/>
</dbReference>
<dbReference type="InterPro" id="IPR005814">
    <property type="entry name" value="Aminotrans_3"/>
</dbReference>
<comment type="caution">
    <text evidence="4">The sequence shown here is derived from an EMBL/GenBank/DDBJ whole genome shotgun (WGS) entry which is preliminary data.</text>
</comment>
<dbReference type="PANTHER" id="PTHR45688">
    <property type="match status" value="1"/>
</dbReference>
<dbReference type="RefSeq" id="WP_377397784.1">
    <property type="nucleotide sequence ID" value="NZ_JBHUEQ010000006.1"/>
</dbReference>
<comment type="similarity">
    <text evidence="1">Belongs to the class-III pyridoxal-phosphate-dependent aminotransferase family.</text>
</comment>
<dbReference type="Gene3D" id="3.90.1150.10">
    <property type="entry name" value="Aspartate Aminotransferase, domain 1"/>
    <property type="match status" value="1"/>
</dbReference>
<protein>
    <submittedName>
        <fullName evidence="4">Aminotransferase class III-fold pyridoxal phosphate-dependent enzyme</fullName>
    </submittedName>
</protein>
<evidence type="ECO:0000259" key="3">
    <source>
        <dbReference type="Pfam" id="PF01636"/>
    </source>
</evidence>
<dbReference type="InterPro" id="IPR015421">
    <property type="entry name" value="PyrdxlP-dep_Trfase_major"/>
</dbReference>
<dbReference type="Pfam" id="PF01636">
    <property type="entry name" value="APH"/>
    <property type="match status" value="1"/>
</dbReference>
<evidence type="ECO:0000256" key="2">
    <source>
        <dbReference type="ARBA" id="ARBA00022898"/>
    </source>
</evidence>
<keyword evidence="5" id="KW-1185">Reference proteome</keyword>
<dbReference type="InterPro" id="IPR011009">
    <property type="entry name" value="Kinase-like_dom_sf"/>
</dbReference>
<accession>A0ABW4M345</accession>
<keyword evidence="4" id="KW-0808">Transferase</keyword>
<feature type="domain" description="Aminoglycoside phosphotransferase" evidence="3">
    <location>
        <begin position="40"/>
        <end position="275"/>
    </location>
</feature>
<reference evidence="5" key="1">
    <citation type="journal article" date="2019" name="Int. J. Syst. Evol. Microbiol.">
        <title>The Global Catalogue of Microorganisms (GCM) 10K type strain sequencing project: providing services to taxonomists for standard genome sequencing and annotation.</title>
        <authorList>
            <consortium name="The Broad Institute Genomics Platform"/>
            <consortium name="The Broad Institute Genome Sequencing Center for Infectious Disease"/>
            <person name="Wu L."/>
            <person name="Ma J."/>
        </authorList>
    </citation>
    <scope>NUCLEOTIDE SEQUENCE [LARGE SCALE GENOMIC DNA]</scope>
    <source>
        <strain evidence="5">CG52</strain>
    </source>
</reference>
<evidence type="ECO:0000256" key="1">
    <source>
        <dbReference type="ARBA" id="ARBA00008954"/>
    </source>
</evidence>
<gene>
    <name evidence="4" type="ORF">ACFSE1_05890</name>
</gene>
<dbReference type="SUPFAM" id="SSF53383">
    <property type="entry name" value="PLP-dependent transferases"/>
    <property type="match status" value="1"/>
</dbReference>
<dbReference type="CDD" id="cd00610">
    <property type="entry name" value="OAT_like"/>
    <property type="match status" value="1"/>
</dbReference>
<dbReference type="EMBL" id="JBHUEQ010000006">
    <property type="protein sequence ID" value="MFD1744991.1"/>
    <property type="molecule type" value="Genomic_DNA"/>
</dbReference>
<sequence>MMFEGDGMEALLGTLHAPDLPLELLEAHVGASYGLSGKWRRLGGEREQNFRLVTHDGTQFVVKVASRDEPLESLLFQTAALEHIERVDPALSVPRLRRTLAGEAMSTVIDAEGLAYPLRVVSFISGNILFDEIRAAGRTLDAEQLMQLGATNGRLARALQGFRGEGAPRNMPWDLANGLLFADNLQPHMPDVLASTLQNLMPGLREVIAEKLPRLRGQVIYHDFHESNVLVRFDPAFAIDGVIDFGDMIFGPVVQDLAVCVASLIHWTPDPVFAATCLVRGYQRYMPLEKADLEVLRQLVLARLLLQVGLVSYRASVEEEPDTDLADLQALYIKAIQRLALVSDADFVAAMVPSVVPVSAAEVAGAPAPTPALLQRREAVLGKTYTFYNEPLELVRGKGSKVYDAAGQEYLDCYNNVANLGHCHPYVVDALARQASTLNTNSRYIHPEIVRLGERLSATLPSYLDTWFFVCTGSEANDLAVRLARAASGKEGIVITENSYHGNTTVVTPLSLIDYDIKDKPDWAETVPPPNLYRGVYREGANDAGEKYAGHISDAAGILNERGHGMAGLMIDSIFDANGALVPPPDYLPLAYAAAKREGALTIADEVQMGFARSGTHMWGFEAFGVQPDIVTMGKPMGNGHPIAALVTRREIAERLQKHTGYFNTFGGNTVSAVVGNACLDVLQGEDLQGNALRSSAFLMPGLHDLMKRHELVGHIQGRGLFLGVELVTNRDSKVPAKLAARWVRERMKSLGVLVSSTGPHGNIIKIRPPLVFSLSDASRCLAALEQALTEVPAELRFATS</sequence>
<dbReference type="Gene3D" id="3.40.640.10">
    <property type="entry name" value="Type I PLP-dependent aspartate aminotransferase-like (Major domain)"/>
    <property type="match status" value="1"/>
</dbReference>
<dbReference type="InterPro" id="IPR015422">
    <property type="entry name" value="PyrdxlP-dep_Trfase_small"/>
</dbReference>
<evidence type="ECO:0000313" key="4">
    <source>
        <dbReference type="EMBL" id="MFD1744991.1"/>
    </source>
</evidence>
<keyword evidence="2" id="KW-0663">Pyridoxal phosphate</keyword>
<dbReference type="Gene3D" id="3.90.1200.10">
    <property type="match status" value="1"/>
</dbReference>
<organism evidence="4 5">
    <name type="scientific">Rhizobium helianthi</name>
    <dbReference type="NCBI Taxonomy" id="1132695"/>
    <lineage>
        <taxon>Bacteria</taxon>
        <taxon>Pseudomonadati</taxon>
        <taxon>Pseudomonadota</taxon>
        <taxon>Alphaproteobacteria</taxon>
        <taxon>Hyphomicrobiales</taxon>
        <taxon>Rhizobiaceae</taxon>
        <taxon>Rhizobium/Agrobacterium group</taxon>
        <taxon>Rhizobium</taxon>
    </lineage>
</organism>
<proteinExistence type="inferred from homology"/>
<dbReference type="GO" id="GO:0008483">
    <property type="term" value="F:transaminase activity"/>
    <property type="evidence" value="ECO:0007669"/>
    <property type="project" value="UniProtKB-KW"/>
</dbReference>
<keyword evidence="4" id="KW-0032">Aminotransferase</keyword>
<dbReference type="Proteomes" id="UP001597322">
    <property type="component" value="Unassembled WGS sequence"/>
</dbReference>
<evidence type="ECO:0000313" key="5">
    <source>
        <dbReference type="Proteomes" id="UP001597322"/>
    </source>
</evidence>
<dbReference type="SUPFAM" id="SSF56112">
    <property type="entry name" value="Protein kinase-like (PK-like)"/>
    <property type="match status" value="1"/>
</dbReference>
<name>A0ABW4M345_9HYPH</name>
<dbReference type="InterPro" id="IPR015424">
    <property type="entry name" value="PyrdxlP-dep_Trfase"/>
</dbReference>